<proteinExistence type="predicted"/>
<sequence length="339" mass="38211">MVMTETNKALDMLWPFIGIQLSTAPVGPMGCLIIERAKGYPLIVGSKRPSLPMAAATTMSLQTIIFNEPSPSSGFLLVTQILRIYGLMPPEPDGQWRWGMSGSISMVPLQTNSYDSGMFVVTNALSLSLGLDPSDYTELEMSHQRSTFAIRSELAYGGGEVVRSIPRWVGCFTRSLLDILGRQEVIRHGISVPDLHRELIQKLPMSFRTSSNRKPGRNLNSPHSQNITTRCELKEIGGLEHLRNIHTRYFTAETLQPGDHLGLEPGDDKFQLATVVVRRRDGVFIHPYHVQWMIEFLDKINQFTDGKWYTVEWLSSMTQLEGLFKFICSHSSFIDVDHL</sequence>
<dbReference type="HOGENOM" id="CLU_819168_0_0_1"/>
<dbReference type="InParanoid" id="W3X8Y0"/>
<dbReference type="STRING" id="1229662.W3X8Y0"/>
<dbReference type="OrthoDB" id="4760831at2759"/>
<dbReference type="RefSeq" id="XP_007833405.1">
    <property type="nucleotide sequence ID" value="XM_007835214.1"/>
</dbReference>
<keyword evidence="2" id="KW-1185">Reference proteome</keyword>
<dbReference type="KEGG" id="pfy:PFICI_06633"/>
<dbReference type="GeneID" id="19271646"/>
<dbReference type="EMBL" id="KI912112">
    <property type="protein sequence ID" value="ETS81631.1"/>
    <property type="molecule type" value="Genomic_DNA"/>
</dbReference>
<accession>W3X8Y0</accession>
<reference evidence="2" key="1">
    <citation type="journal article" date="2015" name="BMC Genomics">
        <title>Genomic and transcriptomic analysis of the endophytic fungus Pestalotiopsis fici reveals its lifestyle and high potential for synthesis of natural products.</title>
        <authorList>
            <person name="Wang X."/>
            <person name="Zhang X."/>
            <person name="Liu L."/>
            <person name="Xiang M."/>
            <person name="Wang W."/>
            <person name="Sun X."/>
            <person name="Che Y."/>
            <person name="Guo L."/>
            <person name="Liu G."/>
            <person name="Guo L."/>
            <person name="Wang C."/>
            <person name="Yin W.B."/>
            <person name="Stadler M."/>
            <person name="Zhang X."/>
            <person name="Liu X."/>
        </authorList>
    </citation>
    <scope>NUCLEOTIDE SEQUENCE [LARGE SCALE GENOMIC DNA]</scope>
    <source>
        <strain evidence="2">W106-1 / CGMCC3.15140</strain>
    </source>
</reference>
<protein>
    <submittedName>
        <fullName evidence="1">Uncharacterized protein</fullName>
    </submittedName>
</protein>
<gene>
    <name evidence="1" type="ORF">PFICI_06633</name>
</gene>
<dbReference type="AlphaFoldDB" id="W3X8Y0"/>
<evidence type="ECO:0000313" key="2">
    <source>
        <dbReference type="Proteomes" id="UP000030651"/>
    </source>
</evidence>
<dbReference type="Proteomes" id="UP000030651">
    <property type="component" value="Unassembled WGS sequence"/>
</dbReference>
<name>W3X8Y0_PESFW</name>
<organism evidence="1 2">
    <name type="scientific">Pestalotiopsis fici (strain W106-1 / CGMCC3.15140)</name>
    <dbReference type="NCBI Taxonomy" id="1229662"/>
    <lineage>
        <taxon>Eukaryota</taxon>
        <taxon>Fungi</taxon>
        <taxon>Dikarya</taxon>
        <taxon>Ascomycota</taxon>
        <taxon>Pezizomycotina</taxon>
        <taxon>Sordariomycetes</taxon>
        <taxon>Xylariomycetidae</taxon>
        <taxon>Amphisphaeriales</taxon>
        <taxon>Sporocadaceae</taxon>
        <taxon>Pestalotiopsis</taxon>
    </lineage>
</organism>
<evidence type="ECO:0000313" key="1">
    <source>
        <dbReference type="EMBL" id="ETS81631.1"/>
    </source>
</evidence>
<dbReference type="SUPFAM" id="SSF54001">
    <property type="entry name" value="Cysteine proteinases"/>
    <property type="match status" value="1"/>
</dbReference>
<dbReference type="InterPro" id="IPR038765">
    <property type="entry name" value="Papain-like_cys_pep_sf"/>
</dbReference>